<dbReference type="PANTHER" id="PTHR35395:SF1">
    <property type="entry name" value="DUF6536 DOMAIN-CONTAINING PROTEIN"/>
    <property type="match status" value="1"/>
</dbReference>
<dbReference type="EMBL" id="CM002798">
    <property type="protein sequence ID" value="KZN91124.1"/>
    <property type="molecule type" value="Genomic_DNA"/>
</dbReference>
<name>A0A167W0N6_PENCH</name>
<evidence type="ECO:0000313" key="3">
    <source>
        <dbReference type="EMBL" id="KZN91124.1"/>
    </source>
</evidence>
<feature type="transmembrane region" description="Helical" evidence="1">
    <location>
        <begin position="572"/>
        <end position="596"/>
    </location>
</feature>
<proteinExistence type="predicted"/>
<keyword evidence="1" id="KW-0812">Transmembrane</keyword>
<keyword evidence="1" id="KW-1133">Transmembrane helix</keyword>
<feature type="transmembrane region" description="Helical" evidence="1">
    <location>
        <begin position="46"/>
        <end position="70"/>
    </location>
</feature>
<dbReference type="Pfam" id="PF20163">
    <property type="entry name" value="DUF6536"/>
    <property type="match status" value="1"/>
</dbReference>
<dbReference type="PANTHER" id="PTHR35395">
    <property type="entry name" value="DUF6536 DOMAIN-CONTAINING PROTEIN"/>
    <property type="match status" value="1"/>
</dbReference>
<sequence length="718" mass="79719">MTLQAPQEEHELPLVDSDNPMCDTNRLKQGGPKHGRLYKWLSGSRFALALASAACIIVLCFNLGFLLWVVDRNRLKDDRGILYEGDCGSVRHLSTGLHLLINILSTTLLGASNYGMVHGTLVYDWAGLTVLQQCLCAPTRQDVDDAHGRDTWLDIGIPSLRNLFYIPKKRRTMWICLVLSSLPLHLVYNSTIFSTTAAYSYTIFAGHSSLGTQPREDLEAGDLTVEDTASFDWLYSSAQNGTLIHLDTHACIDAYATTYQTKHGGLLLVTEDVNTTLTYEWVGFQDVYKPWDTHIQGPPTGDPYEWLCPPDADAYCSTYLSDIYASAEQGNWFVCGTNGNYTVNSCLSAPLPEHCKLQYSLSLTIVVIVVNAVKAIILCYMAIVTNELPMLTTGDAVASFLQQPDKKALGRCLMPGMEIQEIPRRSIVPKKRYYPMAYENTRKRWYSAVTPGKWALVGFLWAIAFIICAGLLGLALSEDGHEVWNAEFGSINAQALIKGNSWPESMVGNTIIANTPQLIFSALYFVFNGVITTMTLAAEWSTYAISRRGVRVSWNPQYAQRSSYFLSLPYRYAIPLMGTSAILHWLISQSLFLVGIEAYDERFVRAPGRDLVTCGYTPVAIVSAMAVWVFMFACLVGMGRMKFASGMQIAGSCSLAIAAACHPKYDPNLDEKDQQMDPPEGVEFMPLKWGAVPLEGLMGHCTFSADEVEMPESQRVYQ</sequence>
<reference evidence="3" key="1">
    <citation type="journal article" date="2014" name="Genome Announc.">
        <title>Complete sequencing and chromosome-scale genome assembly of the industrial progenitor strain P2niaD18 from the penicillin producer Penicillium chrysogenum.</title>
        <authorList>
            <person name="Specht T."/>
            <person name="Dahlmann T.A."/>
            <person name="Zadra I."/>
            <person name="Kurnsteiner H."/>
            <person name="Kuck U."/>
        </authorList>
    </citation>
    <scope>NUCLEOTIDE SEQUENCE [LARGE SCALE GENOMIC DNA]</scope>
    <source>
        <strain evidence="3">P2niaD18</strain>
    </source>
</reference>
<accession>A0A167W0N6</accession>
<feature type="transmembrane region" description="Helical" evidence="1">
    <location>
        <begin position="359"/>
        <end position="383"/>
    </location>
</feature>
<dbReference type="Proteomes" id="UP000076449">
    <property type="component" value="Chromosome I"/>
</dbReference>
<gene>
    <name evidence="3" type="ORF">EN45_012530</name>
</gene>
<organism evidence="3">
    <name type="scientific">Penicillium chrysogenum</name>
    <name type="common">Penicillium notatum</name>
    <dbReference type="NCBI Taxonomy" id="5076"/>
    <lineage>
        <taxon>Eukaryota</taxon>
        <taxon>Fungi</taxon>
        <taxon>Dikarya</taxon>
        <taxon>Ascomycota</taxon>
        <taxon>Pezizomycotina</taxon>
        <taxon>Eurotiomycetes</taxon>
        <taxon>Eurotiomycetidae</taxon>
        <taxon>Eurotiales</taxon>
        <taxon>Aspergillaceae</taxon>
        <taxon>Penicillium</taxon>
        <taxon>Penicillium chrysogenum species complex</taxon>
    </lineage>
</organism>
<feature type="transmembrane region" description="Helical" evidence="1">
    <location>
        <begin position="518"/>
        <end position="538"/>
    </location>
</feature>
<feature type="transmembrane region" description="Helical" evidence="1">
    <location>
        <begin position="454"/>
        <end position="476"/>
    </location>
</feature>
<dbReference type="InterPro" id="IPR046623">
    <property type="entry name" value="DUF6536"/>
</dbReference>
<keyword evidence="1" id="KW-0472">Membrane</keyword>
<evidence type="ECO:0000256" key="1">
    <source>
        <dbReference type="SAM" id="Phobius"/>
    </source>
</evidence>
<feature type="transmembrane region" description="Helical" evidence="1">
    <location>
        <begin position="616"/>
        <end position="638"/>
    </location>
</feature>
<dbReference type="AlphaFoldDB" id="A0A167W0N6"/>
<protein>
    <recommendedName>
        <fullName evidence="2">DUF6536 domain-containing protein</fullName>
    </recommendedName>
</protein>
<evidence type="ECO:0000259" key="2">
    <source>
        <dbReference type="Pfam" id="PF20163"/>
    </source>
</evidence>
<feature type="domain" description="DUF6536" evidence="2">
    <location>
        <begin position="45"/>
        <end position="209"/>
    </location>
</feature>